<dbReference type="SUPFAM" id="SSF56112">
    <property type="entry name" value="Protein kinase-like (PK-like)"/>
    <property type="match status" value="1"/>
</dbReference>
<reference evidence="11 12" key="1">
    <citation type="journal article" date="2012" name="Appl. Environ. Microbiol.">
        <title>Short-read sequencing for genomic analysis of the brown rot fungus Fibroporia radiculosa.</title>
        <authorList>
            <person name="Tang J.D."/>
            <person name="Perkins A.D."/>
            <person name="Sonstegard T.S."/>
            <person name="Schroeder S.G."/>
            <person name="Burgess S.C."/>
            <person name="Diehl S.V."/>
        </authorList>
    </citation>
    <scope>NUCLEOTIDE SEQUENCE [LARGE SCALE GENOMIC DNA]</scope>
    <source>
        <strain evidence="11 12">TFFH 294</strain>
    </source>
</reference>
<keyword evidence="3" id="KW-0808">Transferase</keyword>
<dbReference type="PANTHER" id="PTHR24356:SF1">
    <property type="entry name" value="SERINE_THREONINE-PROTEIN KINASE GREATWALL"/>
    <property type="match status" value="1"/>
</dbReference>
<dbReference type="InterPro" id="IPR008271">
    <property type="entry name" value="Ser/Thr_kinase_AS"/>
</dbReference>
<evidence type="ECO:0000256" key="6">
    <source>
        <dbReference type="ARBA" id="ARBA00022840"/>
    </source>
</evidence>
<evidence type="ECO:0000256" key="3">
    <source>
        <dbReference type="ARBA" id="ARBA00022679"/>
    </source>
</evidence>
<evidence type="ECO:0000256" key="4">
    <source>
        <dbReference type="ARBA" id="ARBA00022741"/>
    </source>
</evidence>
<dbReference type="InterPro" id="IPR000719">
    <property type="entry name" value="Prot_kinase_dom"/>
</dbReference>
<keyword evidence="5" id="KW-0418">Kinase</keyword>
<organism evidence="11 12">
    <name type="scientific">Fibroporia radiculosa</name>
    <dbReference type="NCBI Taxonomy" id="599839"/>
    <lineage>
        <taxon>Eukaryota</taxon>
        <taxon>Fungi</taxon>
        <taxon>Dikarya</taxon>
        <taxon>Basidiomycota</taxon>
        <taxon>Agaricomycotina</taxon>
        <taxon>Agaricomycetes</taxon>
        <taxon>Polyporales</taxon>
        <taxon>Fibroporiaceae</taxon>
        <taxon>Fibroporia</taxon>
    </lineage>
</organism>
<keyword evidence="4" id="KW-0547">Nucleotide-binding</keyword>
<dbReference type="AlphaFoldDB" id="J4H3D1"/>
<dbReference type="PROSITE" id="PS50011">
    <property type="entry name" value="PROTEIN_KINASE_DOM"/>
    <property type="match status" value="1"/>
</dbReference>
<evidence type="ECO:0000256" key="8">
    <source>
        <dbReference type="ARBA" id="ARBA00048679"/>
    </source>
</evidence>
<dbReference type="SMART" id="SM00220">
    <property type="entry name" value="S_TKc"/>
    <property type="match status" value="1"/>
</dbReference>
<protein>
    <recommendedName>
        <fullName evidence="1">non-specific serine/threonine protein kinase</fullName>
        <ecNumber evidence="1">2.7.11.1</ecNumber>
    </recommendedName>
</protein>
<sequence length="495" mass="55245">MPARASSSSTPLRSSSALRKRDSLGQPVCRSPLSQINSNSQPLASTSKCRMSSKIRCPPSPIRVDAGVDRSTIRPVPSPRHFVYQIPSPSSLRPPASLPGSVYQASPVPSLTRKLSQIYLGQEKIAKAPPTKGHVRAATVSGYKPQRLGPFKLLDALPHGIYGKGYVARDTGSGRVLCTRVFEKSKMHGDANLAHALLTELLCYKRISTRPKADRAFLMELHGVLQNEEQVVFAMPLMQCDLLSVIRGHEDRQRTRWWVAQIALGIQALHDMGIIHRDIKPENILLDARSDTIRITDFNAAFLSPGSVPLEHGEVYTQEFVGSKPYLAPEVAQRLWYGKMVDWWALGCTMFDLISGEVLFPNEAQRAKYLKWDPKKEGTSFLRWVTDLSREEESVLVGLLNKSPRCRFQLKDLQRHRYFVDEKGINVFETLEAQTHWIPSATAGIPEDNSSDTSPELALRPLYQFAARPSRSGTDGLHDFGEFAWVNPGGLWGLL</sequence>
<evidence type="ECO:0000313" key="11">
    <source>
        <dbReference type="EMBL" id="CCM03064.1"/>
    </source>
</evidence>
<evidence type="ECO:0000256" key="7">
    <source>
        <dbReference type="ARBA" id="ARBA00047899"/>
    </source>
</evidence>
<dbReference type="STRING" id="599839.J4H3D1"/>
<dbReference type="OrthoDB" id="10252171at2759"/>
<dbReference type="EMBL" id="HE797100">
    <property type="protein sequence ID" value="CCM03064.1"/>
    <property type="molecule type" value="Genomic_DNA"/>
</dbReference>
<keyword evidence="6" id="KW-0067">ATP-binding</keyword>
<keyword evidence="12" id="KW-1185">Reference proteome</keyword>
<dbReference type="Gene3D" id="1.10.510.10">
    <property type="entry name" value="Transferase(Phosphotransferase) domain 1"/>
    <property type="match status" value="1"/>
</dbReference>
<accession>J4H3D1</accession>
<comment type="catalytic activity">
    <reaction evidence="7">
        <text>L-threonyl-[protein] + ATP = O-phospho-L-threonyl-[protein] + ADP + H(+)</text>
        <dbReference type="Rhea" id="RHEA:46608"/>
        <dbReference type="Rhea" id="RHEA-COMP:11060"/>
        <dbReference type="Rhea" id="RHEA-COMP:11605"/>
        <dbReference type="ChEBI" id="CHEBI:15378"/>
        <dbReference type="ChEBI" id="CHEBI:30013"/>
        <dbReference type="ChEBI" id="CHEBI:30616"/>
        <dbReference type="ChEBI" id="CHEBI:61977"/>
        <dbReference type="ChEBI" id="CHEBI:456216"/>
        <dbReference type="EC" id="2.7.11.1"/>
    </reaction>
</comment>
<feature type="domain" description="Protein kinase" evidence="10">
    <location>
        <begin position="151"/>
        <end position="419"/>
    </location>
</feature>
<dbReference type="GO" id="GO:0004674">
    <property type="term" value="F:protein serine/threonine kinase activity"/>
    <property type="evidence" value="ECO:0007669"/>
    <property type="project" value="UniProtKB-KW"/>
</dbReference>
<dbReference type="GeneID" id="24097975"/>
<feature type="compositionally biased region" description="Polar residues" evidence="9">
    <location>
        <begin position="32"/>
        <end position="50"/>
    </location>
</feature>
<feature type="region of interest" description="Disordered" evidence="9">
    <location>
        <begin position="1"/>
        <end position="66"/>
    </location>
</feature>
<evidence type="ECO:0000313" key="12">
    <source>
        <dbReference type="Proteomes" id="UP000006352"/>
    </source>
</evidence>
<keyword evidence="2" id="KW-0723">Serine/threonine-protein kinase</keyword>
<dbReference type="EC" id="2.7.11.1" evidence="1"/>
<evidence type="ECO:0000256" key="1">
    <source>
        <dbReference type="ARBA" id="ARBA00012513"/>
    </source>
</evidence>
<comment type="catalytic activity">
    <reaction evidence="8">
        <text>L-seryl-[protein] + ATP = O-phospho-L-seryl-[protein] + ADP + H(+)</text>
        <dbReference type="Rhea" id="RHEA:17989"/>
        <dbReference type="Rhea" id="RHEA-COMP:9863"/>
        <dbReference type="Rhea" id="RHEA-COMP:11604"/>
        <dbReference type="ChEBI" id="CHEBI:15378"/>
        <dbReference type="ChEBI" id="CHEBI:29999"/>
        <dbReference type="ChEBI" id="CHEBI:30616"/>
        <dbReference type="ChEBI" id="CHEBI:83421"/>
        <dbReference type="ChEBI" id="CHEBI:456216"/>
        <dbReference type="EC" id="2.7.11.1"/>
    </reaction>
</comment>
<proteinExistence type="predicted"/>
<dbReference type="PROSITE" id="PS00108">
    <property type="entry name" value="PROTEIN_KINASE_ST"/>
    <property type="match status" value="1"/>
</dbReference>
<evidence type="ECO:0000259" key="10">
    <source>
        <dbReference type="PROSITE" id="PS50011"/>
    </source>
</evidence>
<name>J4H3D1_9APHY</name>
<dbReference type="InterPro" id="IPR050236">
    <property type="entry name" value="Ser_Thr_kinase_AGC"/>
</dbReference>
<dbReference type="PANTHER" id="PTHR24356">
    <property type="entry name" value="SERINE/THREONINE-PROTEIN KINASE"/>
    <property type="match status" value="1"/>
</dbReference>
<gene>
    <name evidence="11" type="ORF">FIBRA_05184</name>
</gene>
<evidence type="ECO:0000256" key="5">
    <source>
        <dbReference type="ARBA" id="ARBA00022777"/>
    </source>
</evidence>
<dbReference type="Proteomes" id="UP000006352">
    <property type="component" value="Unassembled WGS sequence"/>
</dbReference>
<dbReference type="InParanoid" id="J4H3D1"/>
<evidence type="ECO:0000256" key="9">
    <source>
        <dbReference type="SAM" id="MobiDB-lite"/>
    </source>
</evidence>
<dbReference type="Pfam" id="PF00069">
    <property type="entry name" value="Pkinase"/>
    <property type="match status" value="1"/>
</dbReference>
<dbReference type="RefSeq" id="XP_012182347.1">
    <property type="nucleotide sequence ID" value="XM_012326957.1"/>
</dbReference>
<dbReference type="Gene3D" id="3.30.200.20">
    <property type="entry name" value="Phosphorylase Kinase, domain 1"/>
    <property type="match status" value="1"/>
</dbReference>
<dbReference type="InterPro" id="IPR011009">
    <property type="entry name" value="Kinase-like_dom_sf"/>
</dbReference>
<feature type="compositionally biased region" description="Low complexity" evidence="9">
    <location>
        <begin position="1"/>
        <end position="17"/>
    </location>
</feature>
<dbReference type="GO" id="GO:0005524">
    <property type="term" value="F:ATP binding"/>
    <property type="evidence" value="ECO:0007669"/>
    <property type="project" value="UniProtKB-KW"/>
</dbReference>
<dbReference type="HOGENOM" id="CLU_550980_0_0_1"/>
<evidence type="ECO:0000256" key="2">
    <source>
        <dbReference type="ARBA" id="ARBA00022527"/>
    </source>
</evidence>